<reference evidence="1 2" key="1">
    <citation type="submission" date="2020-08" db="EMBL/GenBank/DDBJ databases">
        <authorList>
            <person name="Criscuolo A."/>
        </authorList>
    </citation>
    <scope>NUCLEOTIDE SEQUENCE [LARGE SCALE GENOMIC DNA]</scope>
    <source>
        <strain evidence="1">CIP111764</strain>
    </source>
</reference>
<proteinExistence type="predicted"/>
<sequence>MNGSKLAYPLVIVFALLAACTGRGPADESLPLDERLARLGYQQGEAVDSVLRYRIDDWQYLDKRHIVLGGGPGPAYLVEFPTPCRNLAFNNRIAYSTTAGALTRLDKIVSTDAGGFPEHCLIGEIYRLDRVKKAKE</sequence>
<accession>A0A7U7ENV4</accession>
<organism evidence="1 2">
    <name type="scientific">Zestomonas carbonaria</name>
    <dbReference type="NCBI Taxonomy" id="2762745"/>
    <lineage>
        <taxon>Bacteria</taxon>
        <taxon>Pseudomonadati</taxon>
        <taxon>Pseudomonadota</taxon>
        <taxon>Gammaproteobacteria</taxon>
        <taxon>Pseudomonadales</taxon>
        <taxon>Pseudomonadaceae</taxon>
        <taxon>Zestomonas</taxon>
    </lineage>
</organism>
<dbReference type="RefSeq" id="WP_187671392.1">
    <property type="nucleotide sequence ID" value="NZ_CAJFCI010000045.1"/>
</dbReference>
<dbReference type="Pfam" id="PF20101">
    <property type="entry name" value="DUF6491"/>
    <property type="match status" value="1"/>
</dbReference>
<evidence type="ECO:0000313" key="2">
    <source>
        <dbReference type="Proteomes" id="UP000583387"/>
    </source>
</evidence>
<keyword evidence="2" id="KW-1185">Reference proteome</keyword>
<dbReference type="EMBL" id="CAJFCI010000045">
    <property type="protein sequence ID" value="CAD5108058.1"/>
    <property type="molecule type" value="Genomic_DNA"/>
</dbReference>
<dbReference type="InterPro" id="IPR045500">
    <property type="entry name" value="DUF6491"/>
</dbReference>
<gene>
    <name evidence="1" type="ORF">PSEWESI4_02342</name>
</gene>
<protein>
    <recommendedName>
        <fullName evidence="3">Lipoprotein</fullName>
    </recommendedName>
</protein>
<name>A0A7U7ENV4_9GAMM</name>
<dbReference type="AlphaFoldDB" id="A0A7U7ENV4"/>
<evidence type="ECO:0000313" key="1">
    <source>
        <dbReference type="EMBL" id="CAD5108058.1"/>
    </source>
</evidence>
<dbReference type="PROSITE" id="PS51257">
    <property type="entry name" value="PROKAR_LIPOPROTEIN"/>
    <property type="match status" value="1"/>
</dbReference>
<evidence type="ECO:0008006" key="3">
    <source>
        <dbReference type="Google" id="ProtNLM"/>
    </source>
</evidence>
<dbReference type="Proteomes" id="UP000583387">
    <property type="component" value="Unassembled WGS sequence"/>
</dbReference>
<comment type="caution">
    <text evidence="1">The sequence shown here is derived from an EMBL/GenBank/DDBJ whole genome shotgun (WGS) entry which is preliminary data.</text>
</comment>